<proteinExistence type="predicted"/>
<reference evidence="2 3" key="1">
    <citation type="submission" date="2024-09" db="EMBL/GenBank/DDBJ databases">
        <title>Paenibacillus zeirhizospherea sp. nov., isolated from surface of the maize (Zea mays) roots in a horticulture field, Hungary.</title>
        <authorList>
            <person name="Marton D."/>
            <person name="Farkas M."/>
            <person name="Bedics A."/>
            <person name="Toth E."/>
            <person name="Tancsics A."/>
            <person name="Boka K."/>
            <person name="Maroti G."/>
            <person name="Kriszt B."/>
            <person name="Cserhati M."/>
        </authorList>
    </citation>
    <scope>NUCLEOTIDE SEQUENCE [LARGE SCALE GENOMIC DNA]</scope>
    <source>
        <strain evidence="2 3">KCTC 33519</strain>
    </source>
</reference>
<gene>
    <name evidence="2" type="ORF">ACE41H_09275</name>
</gene>
<evidence type="ECO:0000313" key="2">
    <source>
        <dbReference type="EMBL" id="MFB5266978.1"/>
    </source>
</evidence>
<sequence>MSKTMSIHLVEGANSLPVQIVVIDRNGTIHAVNQAWEQAHIDKGTPAGYIWPGTSYFDILPWFCSDDSLESVQTLHDGLLSVLQGDTSQYSCEFHCRHSSKDQWYLLQAAPVIQPENQEIEGIVISSTDITRLKLQETRLVQAITQIRTIHGMLPICAVCKDIKNKDNEWQPVESYLKKHTHAEFTHDICPECIRKLYPEYSSKLGLNHAN</sequence>
<dbReference type="CDD" id="cd00130">
    <property type="entry name" value="PAS"/>
    <property type="match status" value="1"/>
</dbReference>
<dbReference type="InterPro" id="IPR000014">
    <property type="entry name" value="PAS"/>
</dbReference>
<feature type="domain" description="PAS fold-4" evidence="1">
    <location>
        <begin position="14"/>
        <end position="133"/>
    </location>
</feature>
<dbReference type="Gene3D" id="3.30.450.20">
    <property type="entry name" value="PAS domain"/>
    <property type="match status" value="1"/>
</dbReference>
<dbReference type="Proteomes" id="UP001580346">
    <property type="component" value="Unassembled WGS sequence"/>
</dbReference>
<protein>
    <submittedName>
        <fullName evidence="2">PAS domain-containing protein</fullName>
    </submittedName>
</protein>
<evidence type="ECO:0000259" key="1">
    <source>
        <dbReference type="Pfam" id="PF08448"/>
    </source>
</evidence>
<organism evidence="2 3">
    <name type="scientific">Paenibacillus enshidis</name>
    <dbReference type="NCBI Taxonomy" id="1458439"/>
    <lineage>
        <taxon>Bacteria</taxon>
        <taxon>Bacillati</taxon>
        <taxon>Bacillota</taxon>
        <taxon>Bacilli</taxon>
        <taxon>Bacillales</taxon>
        <taxon>Paenibacillaceae</taxon>
        <taxon>Paenibacillus</taxon>
    </lineage>
</organism>
<comment type="caution">
    <text evidence="2">The sequence shown here is derived from an EMBL/GenBank/DDBJ whole genome shotgun (WGS) entry which is preliminary data.</text>
</comment>
<accession>A0ABV5AS07</accession>
<dbReference type="Pfam" id="PF08448">
    <property type="entry name" value="PAS_4"/>
    <property type="match status" value="1"/>
</dbReference>
<dbReference type="SUPFAM" id="SSF55785">
    <property type="entry name" value="PYP-like sensor domain (PAS domain)"/>
    <property type="match status" value="1"/>
</dbReference>
<dbReference type="EMBL" id="JBHHMI010000006">
    <property type="protein sequence ID" value="MFB5266978.1"/>
    <property type="molecule type" value="Genomic_DNA"/>
</dbReference>
<dbReference type="InterPro" id="IPR035965">
    <property type="entry name" value="PAS-like_dom_sf"/>
</dbReference>
<name>A0ABV5AS07_9BACL</name>
<keyword evidence="3" id="KW-1185">Reference proteome</keyword>
<dbReference type="RefSeq" id="WP_375354943.1">
    <property type="nucleotide sequence ID" value="NZ_JBHHMI010000006.1"/>
</dbReference>
<evidence type="ECO:0000313" key="3">
    <source>
        <dbReference type="Proteomes" id="UP001580346"/>
    </source>
</evidence>
<dbReference type="InterPro" id="IPR013656">
    <property type="entry name" value="PAS_4"/>
</dbReference>